<evidence type="ECO:0000256" key="1">
    <source>
        <dbReference type="ARBA" id="ARBA00004454"/>
    </source>
</evidence>
<dbReference type="AlphaFoldDB" id="A0AAD8RWG3"/>
<protein>
    <recommendedName>
        <fullName evidence="5">Translocon Sec61/SecY plug domain-containing protein</fullName>
    </recommendedName>
</protein>
<organism evidence="3 4">
    <name type="scientific">Lolium multiflorum</name>
    <name type="common">Italian ryegrass</name>
    <name type="synonym">Lolium perenne subsp. multiflorum</name>
    <dbReference type="NCBI Taxonomy" id="4521"/>
    <lineage>
        <taxon>Eukaryota</taxon>
        <taxon>Viridiplantae</taxon>
        <taxon>Streptophyta</taxon>
        <taxon>Embryophyta</taxon>
        <taxon>Tracheophyta</taxon>
        <taxon>Spermatophyta</taxon>
        <taxon>Magnoliopsida</taxon>
        <taxon>Liliopsida</taxon>
        <taxon>Poales</taxon>
        <taxon>Poaceae</taxon>
        <taxon>BOP clade</taxon>
        <taxon>Pooideae</taxon>
        <taxon>Poodae</taxon>
        <taxon>Poeae</taxon>
        <taxon>Poeae Chloroplast Group 2 (Poeae type)</taxon>
        <taxon>Loliodinae</taxon>
        <taxon>Loliinae</taxon>
        <taxon>Lolium</taxon>
    </lineage>
</organism>
<name>A0AAD8RWG3_LOLMU</name>
<feature type="transmembrane region" description="Helical" evidence="2">
    <location>
        <begin position="144"/>
        <end position="162"/>
    </location>
</feature>
<evidence type="ECO:0000313" key="4">
    <source>
        <dbReference type="Proteomes" id="UP001231189"/>
    </source>
</evidence>
<dbReference type="PANTHER" id="PTHR10906">
    <property type="entry name" value="SECY/SEC61-ALPHA FAMILY MEMBER"/>
    <property type="match status" value="1"/>
</dbReference>
<feature type="transmembrane region" description="Helical" evidence="2">
    <location>
        <begin position="322"/>
        <end position="343"/>
    </location>
</feature>
<dbReference type="InterPro" id="IPR002208">
    <property type="entry name" value="SecY/SEC61-alpha"/>
</dbReference>
<dbReference type="EMBL" id="JAUUTY010000005">
    <property type="protein sequence ID" value="KAK1632182.1"/>
    <property type="molecule type" value="Genomic_DNA"/>
</dbReference>
<proteinExistence type="predicted"/>
<feature type="transmembrane region" description="Helical" evidence="2">
    <location>
        <begin position="120"/>
        <end position="138"/>
    </location>
</feature>
<dbReference type="GO" id="GO:0009535">
    <property type="term" value="C:chloroplast thylakoid membrane"/>
    <property type="evidence" value="ECO:0007669"/>
    <property type="project" value="UniProtKB-SubCell"/>
</dbReference>
<feature type="transmembrane region" description="Helical" evidence="2">
    <location>
        <begin position="73"/>
        <end position="99"/>
    </location>
</feature>
<dbReference type="InterPro" id="IPR023201">
    <property type="entry name" value="SecY_dom_sf"/>
</dbReference>
<dbReference type="GO" id="GO:0015031">
    <property type="term" value="P:protein transport"/>
    <property type="evidence" value="ECO:0007669"/>
    <property type="project" value="InterPro"/>
</dbReference>
<dbReference type="SUPFAM" id="SSF103491">
    <property type="entry name" value="Preprotein translocase SecY subunit"/>
    <property type="match status" value="1"/>
</dbReference>
<evidence type="ECO:0008006" key="5">
    <source>
        <dbReference type="Google" id="ProtNLM"/>
    </source>
</evidence>
<dbReference type="PIRSF" id="PIRSF004557">
    <property type="entry name" value="SecY"/>
    <property type="match status" value="1"/>
</dbReference>
<keyword evidence="2" id="KW-1133">Transmembrane helix</keyword>
<accession>A0AAD8RWG3</accession>
<feature type="transmembrane region" description="Helical" evidence="2">
    <location>
        <begin position="202"/>
        <end position="220"/>
    </location>
</feature>
<feature type="transmembrane region" description="Helical" evidence="2">
    <location>
        <begin position="241"/>
        <end position="265"/>
    </location>
</feature>
<keyword evidence="2" id="KW-0472">Membrane</keyword>
<comment type="caution">
    <text evidence="3">The sequence shown here is derived from an EMBL/GenBank/DDBJ whole genome shotgun (WGS) entry which is preliminary data.</text>
</comment>
<dbReference type="Proteomes" id="UP001231189">
    <property type="component" value="Unassembled WGS sequence"/>
</dbReference>
<sequence>MPPMRGINLFRLRPLAEFLPEVQSPTEDVPFRRKLVYTAGSLLVFFAGSQLRLYGVDTTMAADDPLFWAHTAYAGNFGTVMSLGVFPLVVLEMATHILLGLRAVNPAVENHIILNGLQKLLGVLISVVMPLGIALSVTHLGMGSAILASLQISVGSIVVIYIDEVLRKGYGLLSAIPLFTTANICATIFWKALRAGVHGKLAQTLAFFLLVLNLQGYRVPLPVQRRPRLPDQETRFQTNHYINISYLAYAPILFQATFVSSTYLFSQHLYMDFGENKLVNLLGKWQRSKGFGGFIPVGGIAYYLTTPPTLADVARDPVHACLYAALLLFGCGLVSMAWFRVCIHSRPYMNRLIGDQVSVTPAQADSIPLSQWARCVFMVAFAVGFCVGVLTLLAGFMGVIGSGTGIMLAVTVMHSYFDSGASSGIGPIGL</sequence>
<feature type="transmembrane region" description="Helical" evidence="2">
    <location>
        <begin position="169"/>
        <end position="190"/>
    </location>
</feature>
<feature type="transmembrane region" description="Helical" evidence="2">
    <location>
        <begin position="35"/>
        <end position="53"/>
    </location>
</feature>
<dbReference type="Gene3D" id="1.10.3370.10">
    <property type="entry name" value="SecY subunit domain"/>
    <property type="match status" value="1"/>
</dbReference>
<feature type="transmembrane region" description="Helical" evidence="2">
    <location>
        <begin position="376"/>
        <end position="400"/>
    </location>
</feature>
<gene>
    <name evidence="3" type="ORF">QYE76_006497</name>
</gene>
<reference evidence="3" key="1">
    <citation type="submission" date="2023-07" db="EMBL/GenBank/DDBJ databases">
        <title>A chromosome-level genome assembly of Lolium multiflorum.</title>
        <authorList>
            <person name="Chen Y."/>
            <person name="Copetti D."/>
            <person name="Kolliker R."/>
            <person name="Studer B."/>
        </authorList>
    </citation>
    <scope>NUCLEOTIDE SEQUENCE</scope>
    <source>
        <strain evidence="3">02402/16</strain>
        <tissue evidence="3">Leaf</tissue>
    </source>
</reference>
<comment type="subcellular location">
    <subcellularLocation>
        <location evidence="1">Plastid</location>
        <location evidence="1">Chloroplast thylakoid membrane</location>
        <topology evidence="1">Multi-pass membrane protein</topology>
    </subcellularLocation>
</comment>
<keyword evidence="4" id="KW-1185">Reference proteome</keyword>
<evidence type="ECO:0000313" key="3">
    <source>
        <dbReference type="EMBL" id="KAK1632182.1"/>
    </source>
</evidence>
<keyword evidence="2" id="KW-0812">Transmembrane</keyword>
<evidence type="ECO:0000256" key="2">
    <source>
        <dbReference type="SAM" id="Phobius"/>
    </source>
</evidence>